<dbReference type="OrthoDB" id="26278at2759"/>
<evidence type="ECO:0000256" key="1">
    <source>
        <dbReference type="SAM" id="MobiDB-lite"/>
    </source>
</evidence>
<dbReference type="InterPro" id="IPR051731">
    <property type="entry name" value="DENND11/AVL9_GEFs"/>
</dbReference>
<dbReference type="RefSeq" id="XP_001835592.2">
    <property type="nucleotide sequence ID" value="XM_001835540.2"/>
</dbReference>
<gene>
    <name evidence="3" type="ORF">CC1G_03374</name>
</gene>
<proteinExistence type="predicted"/>
<dbReference type="KEGG" id="cci:CC1G_03374"/>
<organism evidence="3 4">
    <name type="scientific">Coprinopsis cinerea (strain Okayama-7 / 130 / ATCC MYA-4618 / FGSC 9003)</name>
    <name type="common">Inky cap fungus</name>
    <name type="synonym">Hormographiella aspergillata</name>
    <dbReference type="NCBI Taxonomy" id="240176"/>
    <lineage>
        <taxon>Eukaryota</taxon>
        <taxon>Fungi</taxon>
        <taxon>Dikarya</taxon>
        <taxon>Basidiomycota</taxon>
        <taxon>Agaricomycotina</taxon>
        <taxon>Agaricomycetes</taxon>
        <taxon>Agaricomycetidae</taxon>
        <taxon>Agaricales</taxon>
        <taxon>Agaricineae</taxon>
        <taxon>Psathyrellaceae</taxon>
        <taxon>Coprinopsis</taxon>
    </lineage>
</organism>
<dbReference type="GO" id="GO:0005737">
    <property type="term" value="C:cytoplasm"/>
    <property type="evidence" value="ECO:0007669"/>
    <property type="project" value="TreeGrafter"/>
</dbReference>
<feature type="region of interest" description="Disordered" evidence="1">
    <location>
        <begin position="660"/>
        <end position="817"/>
    </location>
</feature>
<feature type="compositionally biased region" description="Basic and acidic residues" evidence="1">
    <location>
        <begin position="561"/>
        <end position="571"/>
    </location>
</feature>
<dbReference type="OMA" id="NAYEVWE"/>
<dbReference type="InParanoid" id="A8NR06"/>
<dbReference type="AlphaFoldDB" id="A8NR06"/>
<comment type="caution">
    <text evidence="3">The sequence shown here is derived from an EMBL/GenBank/DDBJ whole genome shotgun (WGS) entry which is preliminary data.</text>
</comment>
<dbReference type="FunCoup" id="A8NR06">
    <property type="interactions" value="358"/>
</dbReference>
<feature type="compositionally biased region" description="Basic and acidic residues" evidence="1">
    <location>
        <begin position="801"/>
        <end position="817"/>
    </location>
</feature>
<dbReference type="VEuPathDB" id="FungiDB:CC1G_03374"/>
<dbReference type="HOGENOM" id="CLU_345818_0_0_1"/>
<keyword evidence="4" id="KW-1185">Reference proteome</keyword>
<evidence type="ECO:0000313" key="3">
    <source>
        <dbReference type="EMBL" id="EAU86163.2"/>
    </source>
</evidence>
<dbReference type="PANTHER" id="PTHR31017:SF1">
    <property type="entry name" value="LATE SECRETORY PATHWAY PROTEIN AVL9 HOMOLOG"/>
    <property type="match status" value="1"/>
</dbReference>
<reference evidence="3 4" key="1">
    <citation type="journal article" date="2010" name="Proc. Natl. Acad. Sci. U.S.A.">
        <title>Insights into evolution of multicellular fungi from the assembled chromosomes of the mushroom Coprinopsis cinerea (Coprinus cinereus).</title>
        <authorList>
            <person name="Stajich J.E."/>
            <person name="Wilke S.K."/>
            <person name="Ahren D."/>
            <person name="Au C.H."/>
            <person name="Birren B.W."/>
            <person name="Borodovsky M."/>
            <person name="Burns C."/>
            <person name="Canback B."/>
            <person name="Casselton L.A."/>
            <person name="Cheng C.K."/>
            <person name="Deng J."/>
            <person name="Dietrich F.S."/>
            <person name="Fargo D.C."/>
            <person name="Farman M.L."/>
            <person name="Gathman A.C."/>
            <person name="Goldberg J."/>
            <person name="Guigo R."/>
            <person name="Hoegger P.J."/>
            <person name="Hooker J.B."/>
            <person name="Huggins A."/>
            <person name="James T.Y."/>
            <person name="Kamada T."/>
            <person name="Kilaru S."/>
            <person name="Kodira C."/>
            <person name="Kues U."/>
            <person name="Kupfer D."/>
            <person name="Kwan H.S."/>
            <person name="Lomsadze A."/>
            <person name="Li W."/>
            <person name="Lilly W.W."/>
            <person name="Ma L.J."/>
            <person name="Mackey A.J."/>
            <person name="Manning G."/>
            <person name="Martin F."/>
            <person name="Muraguchi H."/>
            <person name="Natvig D.O."/>
            <person name="Palmerini H."/>
            <person name="Ramesh M.A."/>
            <person name="Rehmeyer C.J."/>
            <person name="Roe B.A."/>
            <person name="Shenoy N."/>
            <person name="Stanke M."/>
            <person name="Ter-Hovhannisyan V."/>
            <person name="Tunlid A."/>
            <person name="Velagapudi R."/>
            <person name="Vision T.J."/>
            <person name="Zeng Q."/>
            <person name="Zolan M.E."/>
            <person name="Pukkila P.J."/>
        </authorList>
    </citation>
    <scope>NUCLEOTIDE SEQUENCE [LARGE SCALE GENOMIC DNA]</scope>
    <source>
        <strain evidence="4">Okayama-7 / 130 / ATCC MYA-4618 / FGSC 9003</strain>
    </source>
</reference>
<feature type="region of interest" description="Disordered" evidence="1">
    <location>
        <begin position="596"/>
        <end position="644"/>
    </location>
</feature>
<dbReference type="GeneID" id="6012125"/>
<dbReference type="Pfam" id="PF09794">
    <property type="entry name" value="Avl9"/>
    <property type="match status" value="2"/>
</dbReference>
<name>A8NR06_COPC7</name>
<feature type="compositionally biased region" description="Basic and acidic residues" evidence="1">
    <location>
        <begin position="752"/>
        <end position="779"/>
    </location>
</feature>
<feature type="domain" description="AVL9/DENND6" evidence="2">
    <location>
        <begin position="149"/>
        <end position="405"/>
    </location>
</feature>
<feature type="region of interest" description="Disordered" evidence="1">
    <location>
        <begin position="527"/>
        <end position="579"/>
    </location>
</feature>
<accession>A8NR06</accession>
<evidence type="ECO:0000313" key="4">
    <source>
        <dbReference type="Proteomes" id="UP000001861"/>
    </source>
</evidence>
<feature type="domain" description="AVL9/DENND6" evidence="2">
    <location>
        <begin position="66"/>
        <end position="129"/>
    </location>
</feature>
<feature type="compositionally biased region" description="Low complexity" evidence="1">
    <location>
        <begin position="531"/>
        <end position="547"/>
    </location>
</feature>
<dbReference type="Proteomes" id="UP000001861">
    <property type="component" value="Unassembled WGS sequence"/>
</dbReference>
<evidence type="ECO:0000259" key="2">
    <source>
        <dbReference type="Pfam" id="PF09794"/>
    </source>
</evidence>
<dbReference type="eggNOG" id="KOG3823">
    <property type="taxonomic scope" value="Eukaryota"/>
</dbReference>
<protein>
    <submittedName>
        <fullName evidence="3">Cytoplasmic protein</fullName>
    </submittedName>
</protein>
<feature type="compositionally biased region" description="Low complexity" evidence="1">
    <location>
        <begin position="601"/>
        <end position="637"/>
    </location>
</feature>
<dbReference type="PANTHER" id="PTHR31017">
    <property type="entry name" value="LATE SECRETORY PATHWAY PROTEIN AVL9-RELATED"/>
    <property type="match status" value="1"/>
</dbReference>
<sequence>MANSFSAWPWSTSIIWSDLVSNFPVEKYLKTKRSPRYSPSSLCQMAHTWYIHLPTQYHPYNPTTTQSAEDYSYFHLVKPGPNPTTIFGISCNQQIAASLLLNKPDDVTRSTVQKAVVVLASKPVFGPIRYAHFPIEVGNDLTDCYLDSEKLRVVTTALFAQRDFSDYSILDDFASTLELSLHGQLTESGLYMGTSLRELVHTFRQKTLVLLKALILQKRIMFYGYPVEKLCTFQYSLVSLLPGLLQNLDDCGSPPLANRAQTLSKPNSLKTSDRKSMMAFMGLPLDLFGQDALFQPYLPLQQLDMLKDTPSWLCGCTNSIVTQQKEIDLLVHTETGVFEFRDPQLERSAGLTPADRKWMDDIIRDVNEGWDQDDPTKPHGMKFVGSDDYLRSKFEEYIHAALSTVKYKQFMAKGDGSGVIITGGAANDANAVDDFNPLWIAEFKKTRAYEVWERVTDPLLFDIVEPRHPCNEKPSVVADLGLRFQEGIQDLKLEQSLAPAREAVARTFATGSTNLLKAVEGVRGRWAAQRSPSSSSSVPAASSTGTSLNGSRASTPPVEVSKSDVEGEEAPKTATQTSFLRPFSFTTKSFSALTSPNPDKAAAGAPSAGANSSGSVSASPASSPGPASGGDRPPSGATSPLAGWGANFNSIGSFLSEKASRVSLGRGSVSQQGQASPPPQPQGGDRNSTGSVNGVVDATATKPAPSRAFSTWSSLSALVSPPPVSNDVAPKLDASPLPPPPAPVQSQSATSEAKEGKELKVEETTAKAEEVKVPTKAEPEVQPVKAETSDASKTASGPKEPSADEKASVEDFKFDAI</sequence>
<dbReference type="InterPro" id="IPR018307">
    <property type="entry name" value="ABL9/DENND6_dom"/>
</dbReference>
<dbReference type="EMBL" id="AACS02000008">
    <property type="protein sequence ID" value="EAU86163.2"/>
    <property type="molecule type" value="Genomic_DNA"/>
</dbReference>